<evidence type="ECO:0000313" key="5">
    <source>
        <dbReference type="Proteomes" id="UP000655225"/>
    </source>
</evidence>
<feature type="repeat" description="PPR" evidence="3">
    <location>
        <begin position="206"/>
        <end position="240"/>
    </location>
</feature>
<feature type="repeat" description="PPR" evidence="3">
    <location>
        <begin position="268"/>
        <end position="302"/>
    </location>
</feature>
<evidence type="ECO:0000313" key="4">
    <source>
        <dbReference type="EMBL" id="KAF8411420.1"/>
    </source>
</evidence>
<proteinExistence type="inferred from homology"/>
<dbReference type="Pfam" id="PF20431">
    <property type="entry name" value="E_motif"/>
    <property type="match status" value="1"/>
</dbReference>
<dbReference type="FunFam" id="1.25.40.10:FF:000842">
    <property type="entry name" value="Pentatricopeptide repeat-containing protein mitochondrial"/>
    <property type="match status" value="1"/>
</dbReference>
<name>A0A834ZTE7_TETSI</name>
<dbReference type="InterPro" id="IPR011990">
    <property type="entry name" value="TPR-like_helical_dom_sf"/>
</dbReference>
<dbReference type="Proteomes" id="UP000655225">
    <property type="component" value="Unassembled WGS sequence"/>
</dbReference>
<sequence length="592" mass="66103">MLALVFSQQPSRKWTSIFPIIQILIPTSISFDRCSSRHLFLLPIRSVSTQEIYSCNVEIGYLSRAGKIEAARQLFDKMPVKDVVSWNAIITGYWQNGFLEESKRLFGLTPLRNVVSWNLMVAGCVENERIDEASEYFQKMPKRNTASWNAMISGLVRYDRIEEATRLFEEMPQKNVISYTAMIDGYAQKGEIERARALFDCIPQKNSVSWTVMISGYVENWQFAEARELFNRMPEKNIIAITAMITGYCKEGKMENARSLFEEIQYRDLVSWNAIIAGYAQNGSGEEALKLHSQMLKAGMKPDHSTLISVLTACSSLASLKEGRQTHVHAVINGFESNISVCNTLITMYSKCGSIRDSEIAFGQIDTPDLVSWNTIIAAFALHGRYKKALDLFGEMGLNGIKPDGITFLSVLSACGHAGKVKESMAWFGSMVSDYEITPGAEHYACLVDILSRAGHLEQAYKVIQEMPFEADAGVWGALLSACRVYLNVELGELAAEKIVGLQPQSSGAYVMLSNIYAAAGMWGEVTRVRGLMKEQGVKKQPGYSWMEMGNKVHLFLGGDISHPEIDKIHLELKQIALQMKIMDDIADMVSA</sequence>
<dbReference type="PANTHER" id="PTHR47926">
    <property type="entry name" value="PENTATRICOPEPTIDE REPEAT-CONTAINING PROTEIN"/>
    <property type="match status" value="1"/>
</dbReference>
<dbReference type="EMBL" id="JABCRI010000002">
    <property type="protein sequence ID" value="KAF8411420.1"/>
    <property type="molecule type" value="Genomic_DNA"/>
</dbReference>
<dbReference type="InterPro" id="IPR046848">
    <property type="entry name" value="E_motif"/>
</dbReference>
<gene>
    <name evidence="4" type="ORF">HHK36_003969</name>
</gene>
<dbReference type="GO" id="GO:0048731">
    <property type="term" value="P:system development"/>
    <property type="evidence" value="ECO:0007669"/>
    <property type="project" value="UniProtKB-ARBA"/>
</dbReference>
<organism evidence="4 5">
    <name type="scientific">Tetracentron sinense</name>
    <name type="common">Spur-leaf</name>
    <dbReference type="NCBI Taxonomy" id="13715"/>
    <lineage>
        <taxon>Eukaryota</taxon>
        <taxon>Viridiplantae</taxon>
        <taxon>Streptophyta</taxon>
        <taxon>Embryophyta</taxon>
        <taxon>Tracheophyta</taxon>
        <taxon>Spermatophyta</taxon>
        <taxon>Magnoliopsida</taxon>
        <taxon>Trochodendrales</taxon>
        <taxon>Trochodendraceae</taxon>
        <taxon>Tetracentron</taxon>
    </lineage>
</organism>
<dbReference type="Gene3D" id="1.25.40.10">
    <property type="entry name" value="Tetratricopeptide repeat domain"/>
    <property type="match status" value="5"/>
</dbReference>
<dbReference type="SUPFAM" id="SSF48452">
    <property type="entry name" value="TPR-like"/>
    <property type="match status" value="1"/>
</dbReference>
<feature type="repeat" description="PPR" evidence="3">
    <location>
        <begin position="113"/>
        <end position="143"/>
    </location>
</feature>
<keyword evidence="2" id="KW-0677">Repeat</keyword>
<protein>
    <recommendedName>
        <fullName evidence="6">Pentatricopeptide repeat-containing protein At4g02750-like</fullName>
    </recommendedName>
</protein>
<dbReference type="PROSITE" id="PS51375">
    <property type="entry name" value="PPR"/>
    <property type="match status" value="5"/>
</dbReference>
<dbReference type="FunFam" id="1.25.40.10:FF:000333">
    <property type="entry name" value="Pentatricopeptide repeat-containing protein"/>
    <property type="match status" value="1"/>
</dbReference>
<dbReference type="InterPro" id="IPR046960">
    <property type="entry name" value="PPR_At4g14850-like_plant"/>
</dbReference>
<dbReference type="Pfam" id="PF01535">
    <property type="entry name" value="PPR"/>
    <property type="match status" value="6"/>
</dbReference>
<feature type="repeat" description="PPR" evidence="3">
    <location>
        <begin position="369"/>
        <end position="403"/>
    </location>
</feature>
<accession>A0A834ZTE7</accession>
<comment type="caution">
    <text evidence="4">The sequence shown here is derived from an EMBL/GenBank/DDBJ whole genome shotgun (WGS) entry which is preliminary data.</text>
</comment>
<evidence type="ECO:0000256" key="2">
    <source>
        <dbReference type="ARBA" id="ARBA00022737"/>
    </source>
</evidence>
<keyword evidence="5" id="KW-1185">Reference proteome</keyword>
<evidence type="ECO:0000256" key="3">
    <source>
        <dbReference type="PROSITE-ProRule" id="PRU00708"/>
    </source>
</evidence>
<evidence type="ECO:0008006" key="6">
    <source>
        <dbReference type="Google" id="ProtNLM"/>
    </source>
</evidence>
<feature type="repeat" description="PPR" evidence="3">
    <location>
        <begin position="144"/>
        <end position="178"/>
    </location>
</feature>
<dbReference type="OrthoDB" id="185373at2759"/>
<reference evidence="4 5" key="1">
    <citation type="submission" date="2020-04" db="EMBL/GenBank/DDBJ databases">
        <title>Plant Genome Project.</title>
        <authorList>
            <person name="Zhang R.-G."/>
        </authorList>
    </citation>
    <scope>NUCLEOTIDE SEQUENCE [LARGE SCALE GENOMIC DNA]</scope>
    <source>
        <strain evidence="4">YNK0</strain>
        <tissue evidence="4">Leaf</tissue>
    </source>
</reference>
<dbReference type="PANTHER" id="PTHR47926:SF436">
    <property type="entry name" value="PENTATRICOPEPTIDE REPEAT-CONTAINING PROTEIN ELI1, CHLOROPLASTIC-LIKE ISOFORM X2"/>
    <property type="match status" value="1"/>
</dbReference>
<dbReference type="OMA" id="CNALMTM"/>
<dbReference type="Pfam" id="PF13041">
    <property type="entry name" value="PPR_2"/>
    <property type="match status" value="3"/>
</dbReference>
<dbReference type="GO" id="GO:0003723">
    <property type="term" value="F:RNA binding"/>
    <property type="evidence" value="ECO:0007669"/>
    <property type="project" value="InterPro"/>
</dbReference>
<dbReference type="InterPro" id="IPR002885">
    <property type="entry name" value="PPR_rpt"/>
</dbReference>
<evidence type="ECO:0000256" key="1">
    <source>
        <dbReference type="ARBA" id="ARBA00006643"/>
    </source>
</evidence>
<comment type="similarity">
    <text evidence="1">Belongs to the PPR family. PCMP-H subfamily.</text>
</comment>
<dbReference type="NCBIfam" id="TIGR00756">
    <property type="entry name" value="PPR"/>
    <property type="match status" value="7"/>
</dbReference>
<dbReference type="AlphaFoldDB" id="A0A834ZTE7"/>
<dbReference type="GO" id="GO:0009451">
    <property type="term" value="P:RNA modification"/>
    <property type="evidence" value="ECO:0007669"/>
    <property type="project" value="InterPro"/>
</dbReference>
<dbReference type="FunFam" id="1.25.40.10:FF:000125">
    <property type="entry name" value="Pentatricopeptide repeat-containing protein"/>
    <property type="match status" value="2"/>
</dbReference>